<evidence type="ECO:0000256" key="4">
    <source>
        <dbReference type="ARBA" id="ARBA00038317"/>
    </source>
</evidence>
<evidence type="ECO:0000313" key="7">
    <source>
        <dbReference type="EMBL" id="RZC36777.1"/>
    </source>
</evidence>
<organism evidence="7 8">
    <name type="scientific">Asbolus verrucosus</name>
    <name type="common">Desert ironclad beetle</name>
    <dbReference type="NCBI Taxonomy" id="1661398"/>
    <lineage>
        <taxon>Eukaryota</taxon>
        <taxon>Metazoa</taxon>
        <taxon>Ecdysozoa</taxon>
        <taxon>Arthropoda</taxon>
        <taxon>Hexapoda</taxon>
        <taxon>Insecta</taxon>
        <taxon>Pterygota</taxon>
        <taxon>Neoptera</taxon>
        <taxon>Endopterygota</taxon>
        <taxon>Coleoptera</taxon>
        <taxon>Polyphaga</taxon>
        <taxon>Cucujiformia</taxon>
        <taxon>Tenebrionidae</taxon>
        <taxon>Pimeliinae</taxon>
        <taxon>Asbolus</taxon>
    </lineage>
</organism>
<feature type="non-terminal residue" evidence="7">
    <location>
        <position position="102"/>
    </location>
</feature>
<dbReference type="STRING" id="1661398.A0A482VX02"/>
<evidence type="ECO:0000256" key="3">
    <source>
        <dbReference type="ARBA" id="ARBA00022679"/>
    </source>
</evidence>
<dbReference type="InterPro" id="IPR010987">
    <property type="entry name" value="Glutathione-S-Trfase_C-like"/>
</dbReference>
<dbReference type="Gene3D" id="1.20.1050.10">
    <property type="match status" value="1"/>
</dbReference>
<dbReference type="PANTHER" id="PTHR11571">
    <property type="entry name" value="GLUTATHIONE S-TRANSFERASE"/>
    <property type="match status" value="1"/>
</dbReference>
<keyword evidence="3" id="KW-0808">Transferase</keyword>
<dbReference type="InterPro" id="IPR050213">
    <property type="entry name" value="GST_superfamily"/>
</dbReference>
<dbReference type="PROSITE" id="PS50405">
    <property type="entry name" value="GST_CTER"/>
    <property type="match status" value="1"/>
</dbReference>
<evidence type="ECO:0000259" key="6">
    <source>
        <dbReference type="PROSITE" id="PS50405"/>
    </source>
</evidence>
<dbReference type="AlphaFoldDB" id="A0A482VX02"/>
<name>A0A482VX02_ASBVE</name>
<feature type="non-terminal residue" evidence="7">
    <location>
        <position position="1"/>
    </location>
</feature>
<proteinExistence type="inferred from homology"/>
<dbReference type="FunFam" id="1.20.1050.10:FF:000030">
    <property type="entry name" value="Glutathione S-transferase S1"/>
    <property type="match status" value="1"/>
</dbReference>
<dbReference type="InterPro" id="IPR004046">
    <property type="entry name" value="GST_C"/>
</dbReference>
<evidence type="ECO:0000313" key="8">
    <source>
        <dbReference type="Proteomes" id="UP000292052"/>
    </source>
</evidence>
<reference evidence="7 8" key="1">
    <citation type="submission" date="2017-03" db="EMBL/GenBank/DDBJ databases">
        <title>Genome of the blue death feigning beetle - Asbolus verrucosus.</title>
        <authorList>
            <person name="Rider S.D."/>
        </authorList>
    </citation>
    <scope>NUCLEOTIDE SEQUENCE [LARGE SCALE GENOMIC DNA]</scope>
    <source>
        <strain evidence="7">Butters</strain>
        <tissue evidence="7">Head and leg muscle</tissue>
    </source>
</reference>
<keyword evidence="8" id="KW-1185">Reference proteome</keyword>
<dbReference type="EC" id="2.5.1.18" evidence="2"/>
<evidence type="ECO:0000256" key="1">
    <source>
        <dbReference type="ARBA" id="ARBA00011738"/>
    </source>
</evidence>
<sequence length="102" mass="11724">CVPIFYEKDEEKKKALKETVLNETIPYYLTRLDAIVQKNKGHLALGRLTWADLYFSCSVPSYTFFAGSDVISKYPNLKALQDKVYAIPAIKTWIATRPKTEF</sequence>
<accession>A0A482VX02</accession>
<dbReference type="InterPro" id="IPR036282">
    <property type="entry name" value="Glutathione-S-Trfase_C_sf"/>
</dbReference>
<evidence type="ECO:0000256" key="2">
    <source>
        <dbReference type="ARBA" id="ARBA00012452"/>
    </source>
</evidence>
<dbReference type="SUPFAM" id="SSF47616">
    <property type="entry name" value="GST C-terminal domain-like"/>
    <property type="match status" value="1"/>
</dbReference>
<dbReference type="GO" id="GO:0004364">
    <property type="term" value="F:glutathione transferase activity"/>
    <property type="evidence" value="ECO:0007669"/>
    <property type="project" value="UniProtKB-EC"/>
</dbReference>
<dbReference type="OrthoDB" id="414243at2759"/>
<comment type="similarity">
    <text evidence="4">Belongs to the GST superfamily. Sigma family.</text>
</comment>
<dbReference type="Pfam" id="PF14497">
    <property type="entry name" value="GST_C_3"/>
    <property type="match status" value="1"/>
</dbReference>
<dbReference type="EMBL" id="QDEB01058979">
    <property type="protein sequence ID" value="RZC36777.1"/>
    <property type="molecule type" value="Genomic_DNA"/>
</dbReference>
<dbReference type="GO" id="GO:0006749">
    <property type="term" value="P:glutathione metabolic process"/>
    <property type="evidence" value="ECO:0007669"/>
    <property type="project" value="TreeGrafter"/>
</dbReference>
<protein>
    <recommendedName>
        <fullName evidence="2">glutathione transferase</fullName>
        <ecNumber evidence="2">2.5.1.18</ecNumber>
    </recommendedName>
</protein>
<dbReference type="CDD" id="cd03192">
    <property type="entry name" value="GST_C_Sigma_like"/>
    <property type="match status" value="1"/>
</dbReference>
<comment type="catalytic activity">
    <reaction evidence="5">
        <text>RX + glutathione = an S-substituted glutathione + a halide anion + H(+)</text>
        <dbReference type="Rhea" id="RHEA:16437"/>
        <dbReference type="ChEBI" id="CHEBI:15378"/>
        <dbReference type="ChEBI" id="CHEBI:16042"/>
        <dbReference type="ChEBI" id="CHEBI:17792"/>
        <dbReference type="ChEBI" id="CHEBI:57925"/>
        <dbReference type="ChEBI" id="CHEBI:90779"/>
        <dbReference type="EC" id="2.5.1.18"/>
    </reaction>
</comment>
<feature type="domain" description="GST C-terminal" evidence="6">
    <location>
        <begin position="1"/>
        <end position="102"/>
    </location>
</feature>
<gene>
    <name evidence="7" type="ORF">BDFB_014777</name>
</gene>
<dbReference type="Proteomes" id="UP000292052">
    <property type="component" value="Unassembled WGS sequence"/>
</dbReference>
<comment type="subunit">
    <text evidence="1">Homodimer.</text>
</comment>
<evidence type="ECO:0000256" key="5">
    <source>
        <dbReference type="ARBA" id="ARBA00047960"/>
    </source>
</evidence>
<comment type="caution">
    <text evidence="7">The sequence shown here is derived from an EMBL/GenBank/DDBJ whole genome shotgun (WGS) entry which is preliminary data.</text>
</comment>
<dbReference type="PANTHER" id="PTHR11571:SF224">
    <property type="entry name" value="HEMATOPOIETIC PROSTAGLANDIN D SYNTHASE"/>
    <property type="match status" value="1"/>
</dbReference>